<keyword evidence="4" id="KW-1185">Reference proteome</keyword>
<dbReference type="AlphaFoldDB" id="A0AAW8HJF0"/>
<name>A0AAW8HJF0_9ENTR</name>
<reference evidence="3 4" key="1">
    <citation type="submission" date="2023-08" db="EMBL/GenBank/DDBJ databases">
        <authorList>
            <person name="Dale J."/>
        </authorList>
    </citation>
    <scope>NUCLEOTIDE SEQUENCE [LARGE SCALE GENOMIC DNA]</scope>
    <source>
        <strain evidence="3 4">2023EL-00788</strain>
    </source>
</reference>
<dbReference type="InterPro" id="IPR056464">
    <property type="entry name" value="DotM_C"/>
</dbReference>
<comment type="caution">
    <text evidence="3">The sequence shown here is derived from an EMBL/GenBank/DDBJ whole genome shotgun (WGS) entry which is preliminary data.</text>
</comment>
<feature type="domain" description="DotM C-terminal cytoplasmic" evidence="2">
    <location>
        <begin position="180"/>
        <end position="356"/>
    </location>
</feature>
<dbReference type="RefSeq" id="WP_045336888.1">
    <property type="nucleotide sequence ID" value="NZ_JAVDKS010000021.1"/>
</dbReference>
<accession>A0AAW8HJF0</accession>
<keyword evidence="1" id="KW-0812">Transmembrane</keyword>
<organism evidence="3 4">
    <name type="scientific">Enterobacter soli</name>
    <dbReference type="NCBI Taxonomy" id="885040"/>
    <lineage>
        <taxon>Bacteria</taxon>
        <taxon>Pseudomonadati</taxon>
        <taxon>Pseudomonadota</taxon>
        <taxon>Gammaproteobacteria</taxon>
        <taxon>Enterobacterales</taxon>
        <taxon>Enterobacteriaceae</taxon>
        <taxon>Enterobacter</taxon>
    </lineage>
</organism>
<dbReference type="Proteomes" id="UP001225042">
    <property type="component" value="Unassembled WGS sequence"/>
</dbReference>
<evidence type="ECO:0000256" key="1">
    <source>
        <dbReference type="SAM" id="Phobius"/>
    </source>
</evidence>
<dbReference type="EMBL" id="JAVDKS010000021">
    <property type="protein sequence ID" value="MDQ2259514.1"/>
    <property type="molecule type" value="Genomic_DNA"/>
</dbReference>
<evidence type="ECO:0000313" key="4">
    <source>
        <dbReference type="Proteomes" id="UP001225042"/>
    </source>
</evidence>
<sequence>MANDGQGSSSDDSMWIVFIMIFIIFGLPVIIWNMNHTKFSYWGLFFAWKQLAIVDWPFLPWVQELRAEIAAQAARPSVVSFVDVFWRMTQAGVICGWLPVLVTVYTIRTTIRHRSEKIRRAITVNTLPEIMSVHCPAVIPVGYYGDLMNENVPGHESREHPAEYARRNKLISNNELDVEKTRSVLLNQLGSKIQTLADLTIYEQALFAIFASRVFDTFENNWKAQDMLDRLNRSCHSGKWKGMPGYPDFSVINSEIKNYMNVPEAKELIQYFQYSSTFLHMLHLKAMERGKLVSSNFRWLKGIDRGLWYVLNATGRRVPCIESLIQIQTYRTEHLAWKQGLRLVDPPVDQCIDALRLVLIKEGVLPKPAVPVENNSSEETDNV</sequence>
<evidence type="ECO:0000259" key="2">
    <source>
        <dbReference type="Pfam" id="PF23127"/>
    </source>
</evidence>
<feature type="transmembrane region" description="Helical" evidence="1">
    <location>
        <begin position="13"/>
        <end position="32"/>
    </location>
</feature>
<evidence type="ECO:0000313" key="3">
    <source>
        <dbReference type="EMBL" id="MDQ2259514.1"/>
    </source>
</evidence>
<gene>
    <name evidence="3" type="ORF">RBJ67_25635</name>
</gene>
<feature type="transmembrane region" description="Helical" evidence="1">
    <location>
        <begin position="84"/>
        <end position="107"/>
    </location>
</feature>
<keyword evidence="1" id="KW-1133">Transmembrane helix</keyword>
<feature type="transmembrane region" description="Helical" evidence="1">
    <location>
        <begin position="39"/>
        <end position="59"/>
    </location>
</feature>
<proteinExistence type="predicted"/>
<keyword evidence="1" id="KW-0472">Membrane</keyword>
<protein>
    <recommendedName>
        <fullName evidence="2">DotM C-terminal cytoplasmic domain-containing protein</fullName>
    </recommendedName>
</protein>
<dbReference type="Pfam" id="PF23127">
    <property type="entry name" value="DotM_C"/>
    <property type="match status" value="1"/>
</dbReference>